<evidence type="ECO:0000313" key="13">
    <source>
        <dbReference type="Proteomes" id="UP000325797"/>
    </source>
</evidence>
<feature type="domain" description="Acyl-CoA dehydrogenase/oxidase N-terminal" evidence="11">
    <location>
        <begin position="6"/>
        <end position="113"/>
    </location>
</feature>
<keyword evidence="4 8" id="KW-0274">FAD</keyword>
<dbReference type="KEGG" id="hadh:FRZ61_19820"/>
<dbReference type="InterPro" id="IPR009100">
    <property type="entry name" value="AcylCoA_DH/oxidase_NM_dom_sf"/>
</dbReference>
<name>A0A5J6MYL8_9PROT</name>
<dbReference type="Gene3D" id="1.20.140.10">
    <property type="entry name" value="Butyryl-CoA Dehydrogenase, subunit A, domain 3"/>
    <property type="match status" value="1"/>
</dbReference>
<reference evidence="12 13" key="1">
    <citation type="submission" date="2019-08" db="EMBL/GenBank/DDBJ databases">
        <title>Hyperibacter terrae gen. nov., sp. nov. and Hyperibacter viscosus sp. nov., two new members in the family Rhodospirillaceae isolated from the rhizosphere of Hypericum perforatum.</title>
        <authorList>
            <person name="Noviana Z."/>
        </authorList>
    </citation>
    <scope>NUCLEOTIDE SEQUENCE [LARGE SCALE GENOMIC DNA]</scope>
    <source>
        <strain evidence="12 13">R5959</strain>
    </source>
</reference>
<dbReference type="OrthoDB" id="5510711at2"/>
<dbReference type="AlphaFoldDB" id="A0A5J6MYL8"/>
<accession>A0A5J6MYL8</accession>
<keyword evidence="13" id="KW-1185">Reference proteome</keyword>
<dbReference type="Gene3D" id="1.10.540.10">
    <property type="entry name" value="Acyl-CoA dehydrogenase/oxidase, N-terminal domain"/>
    <property type="match status" value="1"/>
</dbReference>
<dbReference type="Pfam" id="PF00441">
    <property type="entry name" value="Acyl-CoA_dh_1"/>
    <property type="match status" value="1"/>
</dbReference>
<evidence type="ECO:0000256" key="1">
    <source>
        <dbReference type="ARBA" id="ARBA00001974"/>
    </source>
</evidence>
<keyword evidence="5 8" id="KW-0560">Oxidoreductase</keyword>
<comment type="similarity">
    <text evidence="2 8">Belongs to the acyl-CoA dehydrogenase family.</text>
</comment>
<dbReference type="Pfam" id="PF02771">
    <property type="entry name" value="Acyl-CoA_dh_N"/>
    <property type="match status" value="1"/>
</dbReference>
<evidence type="ECO:0000256" key="8">
    <source>
        <dbReference type="RuleBase" id="RU362125"/>
    </source>
</evidence>
<feature type="domain" description="Acyl-CoA dehydrogenase/oxidase C-terminal" evidence="9">
    <location>
        <begin position="225"/>
        <end position="374"/>
    </location>
</feature>
<evidence type="ECO:0000256" key="7">
    <source>
        <dbReference type="ARBA" id="ARBA00067292"/>
    </source>
</evidence>
<gene>
    <name evidence="12" type="ORF">FRZ61_19820</name>
</gene>
<dbReference type="PROSITE" id="PS00073">
    <property type="entry name" value="ACYL_COA_DH_2"/>
    <property type="match status" value="1"/>
</dbReference>
<dbReference type="RefSeq" id="WP_151117077.1">
    <property type="nucleotide sequence ID" value="NZ_CP042582.1"/>
</dbReference>
<dbReference type="EC" id="1.3.8.11" evidence="6"/>
<keyword evidence="3 8" id="KW-0285">Flavoprotein</keyword>
<evidence type="ECO:0000259" key="10">
    <source>
        <dbReference type="Pfam" id="PF02770"/>
    </source>
</evidence>
<evidence type="ECO:0000256" key="5">
    <source>
        <dbReference type="ARBA" id="ARBA00023002"/>
    </source>
</evidence>
<dbReference type="PIRSF" id="PIRSF016578">
    <property type="entry name" value="HsaA"/>
    <property type="match status" value="1"/>
</dbReference>
<dbReference type="Pfam" id="PF02770">
    <property type="entry name" value="Acyl-CoA_dh_M"/>
    <property type="match status" value="1"/>
</dbReference>
<dbReference type="EMBL" id="CP042582">
    <property type="protein sequence ID" value="QEX22053.1"/>
    <property type="molecule type" value="Genomic_DNA"/>
</dbReference>
<evidence type="ECO:0000256" key="4">
    <source>
        <dbReference type="ARBA" id="ARBA00022827"/>
    </source>
</evidence>
<dbReference type="InterPro" id="IPR006091">
    <property type="entry name" value="Acyl-CoA_Oxase/DH_mid-dom"/>
</dbReference>
<comment type="cofactor">
    <cofactor evidence="1 8">
        <name>FAD</name>
        <dbReference type="ChEBI" id="CHEBI:57692"/>
    </cofactor>
</comment>
<dbReference type="InterPro" id="IPR006089">
    <property type="entry name" value="Acyl-CoA_DH_CS"/>
</dbReference>
<dbReference type="InterPro" id="IPR036250">
    <property type="entry name" value="AcylCo_DH-like_C"/>
</dbReference>
<dbReference type="GO" id="GO:0003995">
    <property type="term" value="F:acyl-CoA dehydrogenase activity"/>
    <property type="evidence" value="ECO:0007669"/>
    <property type="project" value="InterPro"/>
</dbReference>
<evidence type="ECO:0000256" key="6">
    <source>
        <dbReference type="ARBA" id="ARBA00066361"/>
    </source>
</evidence>
<evidence type="ECO:0000313" key="12">
    <source>
        <dbReference type="EMBL" id="QEX22053.1"/>
    </source>
</evidence>
<evidence type="ECO:0000259" key="11">
    <source>
        <dbReference type="Pfam" id="PF02771"/>
    </source>
</evidence>
<feature type="domain" description="Acyl-CoA oxidase/dehydrogenase middle" evidence="10">
    <location>
        <begin position="118"/>
        <end position="212"/>
    </location>
</feature>
<dbReference type="InterPro" id="IPR013786">
    <property type="entry name" value="AcylCoA_DH/ox_N"/>
</dbReference>
<evidence type="ECO:0000259" key="9">
    <source>
        <dbReference type="Pfam" id="PF00441"/>
    </source>
</evidence>
<dbReference type="GO" id="GO:0050660">
    <property type="term" value="F:flavin adenine dinucleotide binding"/>
    <property type="evidence" value="ECO:0007669"/>
    <property type="project" value="InterPro"/>
</dbReference>
<dbReference type="SUPFAM" id="SSF47203">
    <property type="entry name" value="Acyl-CoA dehydrogenase C-terminal domain-like"/>
    <property type="match status" value="1"/>
</dbReference>
<dbReference type="SUPFAM" id="SSF56645">
    <property type="entry name" value="Acyl-CoA dehydrogenase NM domain-like"/>
    <property type="match status" value="1"/>
</dbReference>
<protein>
    <recommendedName>
        <fullName evidence="7">Cyclohexane-1-carbonyl-CoA dehydrogenase</fullName>
        <ecNumber evidence="6">1.3.8.11</ecNumber>
    </recommendedName>
</protein>
<dbReference type="FunFam" id="2.40.110.10:FF:000009">
    <property type="entry name" value="Acyl-CoA dehydrogenase"/>
    <property type="match status" value="1"/>
</dbReference>
<dbReference type="PANTHER" id="PTHR43884">
    <property type="entry name" value="ACYL-COA DEHYDROGENASE"/>
    <property type="match status" value="1"/>
</dbReference>
<dbReference type="InterPro" id="IPR037069">
    <property type="entry name" value="AcylCoA_DH/ox_N_sf"/>
</dbReference>
<dbReference type="FunFam" id="1.20.140.10:FF:000001">
    <property type="entry name" value="Acyl-CoA dehydrogenase"/>
    <property type="match status" value="1"/>
</dbReference>
<dbReference type="InterPro" id="IPR009075">
    <property type="entry name" value="AcylCo_DH/oxidase_C"/>
</dbReference>
<evidence type="ECO:0000256" key="2">
    <source>
        <dbReference type="ARBA" id="ARBA00009347"/>
    </source>
</evidence>
<dbReference type="Gene3D" id="2.40.110.10">
    <property type="entry name" value="Butyryl-CoA Dehydrogenase, subunit A, domain 2"/>
    <property type="match status" value="1"/>
</dbReference>
<dbReference type="PANTHER" id="PTHR43884:SF12">
    <property type="entry name" value="ISOVALERYL-COA DEHYDROGENASE, MITOCHONDRIAL-RELATED"/>
    <property type="match status" value="1"/>
</dbReference>
<dbReference type="InterPro" id="IPR046373">
    <property type="entry name" value="Acyl-CoA_Oxase/DH_mid-dom_sf"/>
</dbReference>
<sequence length="388" mass="41518">MDAAVQKQILETVDKLARERVLPRAAEIDRTDEFPRDLYKAAGELGLFGLWIPEEYGGIGPDMATPLLISERLARASASFALVYSNCGDACTPIVHAGAPHIKERYLPGIASGGIIPCFSLSEPGAGSDAGGITTTARREGDHYVIDGRKCWCTNGSVGDVFILFAKTDKEAGNKGVSAFVVPRDTPGFTIGRDEDLIGLRGSPATQLQFDGARVPVDHRLGEEGEGFKIAMVSLDEARLNCAAMAIGVATAALETAVAYAKERVQFGKPIIQHQGLQFLLAESAAQLAAARSLWEQAMTLVATAPGRRSSSFAAMAKLVATDAAMQITTDAVQTLGGYGLSRDFPVERMMRDVKAFQIFDGTNQIQKMLIGRYLEKFGVPFADDTPA</sequence>
<proteinExistence type="inferred from homology"/>
<evidence type="ECO:0000256" key="3">
    <source>
        <dbReference type="ARBA" id="ARBA00022630"/>
    </source>
</evidence>
<organism evidence="12 13">
    <name type="scientific">Hypericibacter adhaerens</name>
    <dbReference type="NCBI Taxonomy" id="2602016"/>
    <lineage>
        <taxon>Bacteria</taxon>
        <taxon>Pseudomonadati</taxon>
        <taxon>Pseudomonadota</taxon>
        <taxon>Alphaproteobacteria</taxon>
        <taxon>Rhodospirillales</taxon>
        <taxon>Dongiaceae</taxon>
        <taxon>Hypericibacter</taxon>
    </lineage>
</organism>
<dbReference type="Proteomes" id="UP000325797">
    <property type="component" value="Chromosome"/>
</dbReference>